<keyword evidence="2" id="KW-1185">Reference proteome</keyword>
<accession>A0A0P1BNG1</accession>
<organism evidence="1 2">
    <name type="scientific">Ceraceosorus bombacis</name>
    <dbReference type="NCBI Taxonomy" id="401625"/>
    <lineage>
        <taxon>Eukaryota</taxon>
        <taxon>Fungi</taxon>
        <taxon>Dikarya</taxon>
        <taxon>Basidiomycota</taxon>
        <taxon>Ustilaginomycotina</taxon>
        <taxon>Exobasidiomycetes</taxon>
        <taxon>Ceraceosorales</taxon>
        <taxon>Ceraceosoraceae</taxon>
        <taxon>Ceraceosorus</taxon>
    </lineage>
</organism>
<protein>
    <submittedName>
        <fullName evidence="1">Uncharacterized protein</fullName>
    </submittedName>
</protein>
<reference evidence="1 2" key="1">
    <citation type="submission" date="2014-09" db="EMBL/GenBank/DDBJ databases">
        <authorList>
            <person name="Magalhaes I.L.F."/>
            <person name="Oliveira U."/>
            <person name="Santos F.R."/>
            <person name="Vidigal T.H.D.A."/>
            <person name="Brescovit A.D."/>
            <person name="Santos A.J."/>
        </authorList>
    </citation>
    <scope>NUCLEOTIDE SEQUENCE [LARGE SCALE GENOMIC DNA]</scope>
</reference>
<proteinExistence type="predicted"/>
<sequence>MVRTERRVGNTHSLLANDKLLIVKDAANALLSDPVLAQGMLRNAHARHVNRPPSLQVVESRSAVCC</sequence>
<evidence type="ECO:0000313" key="2">
    <source>
        <dbReference type="Proteomes" id="UP000054845"/>
    </source>
</evidence>
<evidence type="ECO:0000313" key="1">
    <source>
        <dbReference type="EMBL" id="CEH17734.1"/>
    </source>
</evidence>
<dbReference type="Proteomes" id="UP000054845">
    <property type="component" value="Unassembled WGS sequence"/>
</dbReference>
<dbReference type="AlphaFoldDB" id="A0A0P1BNG1"/>
<name>A0A0P1BNG1_9BASI</name>
<dbReference type="EMBL" id="CCYA01000265">
    <property type="protein sequence ID" value="CEH17734.1"/>
    <property type="molecule type" value="Genomic_DNA"/>
</dbReference>